<reference evidence="1" key="1">
    <citation type="submission" date="2019-10" db="EMBL/GenBank/DDBJ databases">
        <title>Conservation and host-specific expression of non-tandemly repeated heterogenous ribosome RNA gene in arbuscular mycorrhizal fungi.</title>
        <authorList>
            <person name="Maeda T."/>
            <person name="Kobayashi Y."/>
            <person name="Nakagawa T."/>
            <person name="Ezawa T."/>
            <person name="Yamaguchi K."/>
            <person name="Bino T."/>
            <person name="Nishimoto Y."/>
            <person name="Shigenobu S."/>
            <person name="Kawaguchi M."/>
        </authorList>
    </citation>
    <scope>NUCLEOTIDE SEQUENCE</scope>
    <source>
        <strain evidence="1">HR1</strain>
    </source>
</reference>
<comment type="caution">
    <text evidence="1">The sequence shown here is derived from an EMBL/GenBank/DDBJ whole genome shotgun (WGS) entry which is preliminary data.</text>
</comment>
<dbReference type="Proteomes" id="UP000615446">
    <property type="component" value="Unassembled WGS sequence"/>
</dbReference>
<dbReference type="EMBL" id="BLAL01000271">
    <property type="protein sequence ID" value="GES98506.1"/>
    <property type="molecule type" value="Genomic_DNA"/>
</dbReference>
<proteinExistence type="predicted"/>
<organism evidence="1 2">
    <name type="scientific">Rhizophagus clarus</name>
    <dbReference type="NCBI Taxonomy" id="94130"/>
    <lineage>
        <taxon>Eukaryota</taxon>
        <taxon>Fungi</taxon>
        <taxon>Fungi incertae sedis</taxon>
        <taxon>Mucoromycota</taxon>
        <taxon>Glomeromycotina</taxon>
        <taxon>Glomeromycetes</taxon>
        <taxon>Glomerales</taxon>
        <taxon>Glomeraceae</taxon>
        <taxon>Rhizophagus</taxon>
    </lineage>
</organism>
<evidence type="ECO:0000313" key="2">
    <source>
        <dbReference type="Proteomes" id="UP000615446"/>
    </source>
</evidence>
<name>A0A8H3M6L0_9GLOM</name>
<protein>
    <submittedName>
        <fullName evidence="1">Uncharacterized protein</fullName>
    </submittedName>
</protein>
<gene>
    <name evidence="1" type="ORF">RCL2_002505500</name>
</gene>
<accession>A0A8H3M6L0</accession>
<dbReference type="AlphaFoldDB" id="A0A8H3M6L0"/>
<evidence type="ECO:0000313" key="1">
    <source>
        <dbReference type="EMBL" id="GES98506.1"/>
    </source>
</evidence>
<sequence length="67" mass="7760">MMRLSNEQRVEVITLIEERYSSCYIANKMDVYQSTVLLATKEYSTAVSIQDKIRTDDNIQVSTETVH</sequence>